<dbReference type="GO" id="GO:0003678">
    <property type="term" value="F:DNA helicase activity"/>
    <property type="evidence" value="ECO:0007669"/>
    <property type="project" value="UniProtKB-EC"/>
</dbReference>
<keyword evidence="10" id="KW-0234">DNA repair</keyword>
<dbReference type="InterPro" id="IPR027417">
    <property type="entry name" value="P-loop_NTPase"/>
</dbReference>
<gene>
    <name evidence="18" type="ORF">J2S49_001565</name>
</gene>
<dbReference type="Pfam" id="PF12705">
    <property type="entry name" value="PDDEXK_1"/>
    <property type="match status" value="1"/>
</dbReference>
<dbReference type="Gene3D" id="1.10.486.10">
    <property type="entry name" value="PCRA, domain 4"/>
    <property type="match status" value="1"/>
</dbReference>
<evidence type="ECO:0000256" key="5">
    <source>
        <dbReference type="ARBA" id="ARBA00022801"/>
    </source>
</evidence>
<evidence type="ECO:0000256" key="3">
    <source>
        <dbReference type="ARBA" id="ARBA00022741"/>
    </source>
</evidence>
<reference evidence="18 19" key="1">
    <citation type="submission" date="2023-07" db="EMBL/GenBank/DDBJ databases">
        <title>Sequencing the genomes of 1000 actinobacteria strains.</title>
        <authorList>
            <person name="Klenk H.-P."/>
        </authorList>
    </citation>
    <scope>NUCLEOTIDE SEQUENCE [LARGE SCALE GENOMIC DNA]</scope>
    <source>
        <strain evidence="18 19">DSM 102162</strain>
    </source>
</reference>
<dbReference type="InterPro" id="IPR011604">
    <property type="entry name" value="PDDEXK-like_dom_sf"/>
</dbReference>
<feature type="domain" description="UvrD-like helicase ATP-binding" evidence="16">
    <location>
        <begin position="14"/>
        <end position="390"/>
    </location>
</feature>
<dbReference type="InterPro" id="IPR000212">
    <property type="entry name" value="DNA_helicase_UvrD/REP"/>
</dbReference>
<proteinExistence type="inferred from homology"/>
<evidence type="ECO:0000256" key="7">
    <source>
        <dbReference type="ARBA" id="ARBA00022839"/>
    </source>
</evidence>
<evidence type="ECO:0000256" key="4">
    <source>
        <dbReference type="ARBA" id="ARBA00022763"/>
    </source>
</evidence>
<keyword evidence="11" id="KW-0413">Isomerase</keyword>
<dbReference type="Proteomes" id="UP001235966">
    <property type="component" value="Unassembled WGS sequence"/>
</dbReference>
<comment type="catalytic activity">
    <reaction evidence="12">
        <text>Couples ATP hydrolysis with the unwinding of duplex DNA by translocating in the 3'-5' direction.</text>
        <dbReference type="EC" id="5.6.2.4"/>
    </reaction>
</comment>
<evidence type="ECO:0000256" key="8">
    <source>
        <dbReference type="ARBA" id="ARBA00022840"/>
    </source>
</evidence>
<dbReference type="Gene3D" id="3.40.50.300">
    <property type="entry name" value="P-loop containing nucleotide triphosphate hydrolases"/>
    <property type="match status" value="4"/>
</dbReference>
<dbReference type="InterPro" id="IPR014016">
    <property type="entry name" value="UvrD-like_ATP-bd"/>
</dbReference>
<keyword evidence="3 15" id="KW-0547">Nucleotide-binding</keyword>
<dbReference type="EMBL" id="JAUSQW010000001">
    <property type="protein sequence ID" value="MDP9801489.1"/>
    <property type="molecule type" value="Genomic_DNA"/>
</dbReference>
<dbReference type="SUPFAM" id="SSF52540">
    <property type="entry name" value="P-loop containing nucleoside triphosphate hydrolases"/>
    <property type="match status" value="1"/>
</dbReference>
<accession>A0ABT9NCN5</accession>
<dbReference type="InterPro" id="IPR038726">
    <property type="entry name" value="PDDEXK_AddAB-type"/>
</dbReference>
<evidence type="ECO:0000256" key="10">
    <source>
        <dbReference type="ARBA" id="ARBA00023204"/>
    </source>
</evidence>
<evidence type="ECO:0000313" key="19">
    <source>
        <dbReference type="Proteomes" id="UP001235966"/>
    </source>
</evidence>
<evidence type="ECO:0000256" key="11">
    <source>
        <dbReference type="ARBA" id="ARBA00023235"/>
    </source>
</evidence>
<keyword evidence="19" id="KW-1185">Reference proteome</keyword>
<dbReference type="InterPro" id="IPR014017">
    <property type="entry name" value="DNA_helicase_UvrD-like_C"/>
</dbReference>
<dbReference type="CDD" id="cd17932">
    <property type="entry name" value="DEXQc_UvrD"/>
    <property type="match status" value="1"/>
</dbReference>
<dbReference type="GO" id="GO:0016787">
    <property type="term" value="F:hydrolase activity"/>
    <property type="evidence" value="ECO:0007669"/>
    <property type="project" value="UniProtKB-KW"/>
</dbReference>
<dbReference type="PROSITE" id="PS51217">
    <property type="entry name" value="UVRD_HELICASE_CTER"/>
    <property type="match status" value="1"/>
</dbReference>
<sequence>MKLTYEAFAQILENHPTEEQEKVIRSEEPSILVVAGAGSGKTATMSQRIAWHVARGHVRPDEVLGLTFTRKAAGELATRVMGQLAAVKARFGVGKDSEETSENDNKVADAIHASTARPTILTYNSFASQLASSYAMLIGEDPRSRLIQEAERWQIMEKIVSDSMDDVLLHAGYDPASDESPLADRSLSSIISDSLALSSSMIDNGVSTRELIKQLEEENAFASELAAVKFRVPPNTFAEAEENTGLPAKKAWDQLKKIGRTFAYRSLIVEFVERYFSYKKANSLAEFADQVAWASRILESHERVREEIAGRYRLVILDEYQDTSVNQARFLHLVFGGHAEGWRSICAVGDPNQAIYSWRGASANALSDFTRDFAVAPHARLTLSVAFRNGKNILDAANLLTHGQRGKLEYGERLTVKELVAGPVSRSSSVDWVHAPLRGESATALVKAVHAAMGKIDREQATKGGKPASAAILCRKRKYVPSIIAALEAEGVPYEAVGGQSLMERKEVRLVRALLTLTVSPARNSALVPLLNFFAIGTSDLRELGKVTRERKDQSLLASLEWILHNPADVRISEEGMSRLARLGTVLEQMRLRRLESVPQAVQSAIDLLDLEMYAAAMRRGNRMMSALGSFASMAHQYAATADSPSLEGFVAWIDLVEEKENQGEESTSAEAPMIDEEIVPEGGVVQVLTVHAAKGLEWDVVGVPEMNFHEFDTEKHAYDVWQTTSSMLPYPLRQDREYLPSFEVAGHFRPGEFERVARGYSVDKDADARETLKAMLVDLGSDYASYRYGEIPEHAAAEERRLAYVAFTRPKRVLILASYDFTDLASAKKFADAWEKKGEFAPPERGQFLTDVMELLPQSASGNIVAQDESAFRAWAHEVNLASVRVGQPVLAASEEFPTWPADVDRSLDRVQVKQRETLGLSDEERSALISQWNAIVEGFLPEQHQRAQVEKPHYTASDVVAVASDSSAFWRNLVRPIPMKPSPAGRLGTEVHAAIANFYDAPATLDLDSVWEFEQEETPAQKNEILLDRFRSSPYAKLQPLAIERALEIRIGGTTVRCVIDAVLDTSHLVDRAPVTIVDWKTGHRPSDALLEARVLQLQLYRLVWSRVHGVALSSIDAAFYYLGEENEENREFHPRLWSENEIIEQVAHLLHQDSQ</sequence>
<evidence type="ECO:0000256" key="2">
    <source>
        <dbReference type="ARBA" id="ARBA00022722"/>
    </source>
</evidence>
<dbReference type="PANTHER" id="PTHR11070:SF55">
    <property type="entry name" value="DNA 3'-5' HELICASE"/>
    <property type="match status" value="1"/>
</dbReference>
<protein>
    <recommendedName>
        <fullName evidence="13">DNA 3'-5' helicase</fullName>
        <ecNumber evidence="13">5.6.2.4</ecNumber>
    </recommendedName>
</protein>
<evidence type="ECO:0000259" key="16">
    <source>
        <dbReference type="PROSITE" id="PS51198"/>
    </source>
</evidence>
<comment type="similarity">
    <text evidence="1">Belongs to the helicase family. UvrD subfamily.</text>
</comment>
<comment type="catalytic activity">
    <reaction evidence="14">
        <text>ATP + H2O = ADP + phosphate + H(+)</text>
        <dbReference type="Rhea" id="RHEA:13065"/>
        <dbReference type="ChEBI" id="CHEBI:15377"/>
        <dbReference type="ChEBI" id="CHEBI:15378"/>
        <dbReference type="ChEBI" id="CHEBI:30616"/>
        <dbReference type="ChEBI" id="CHEBI:43474"/>
        <dbReference type="ChEBI" id="CHEBI:456216"/>
        <dbReference type="EC" id="5.6.2.4"/>
    </reaction>
</comment>
<dbReference type="InterPro" id="IPR013986">
    <property type="entry name" value="DExx_box_DNA_helicase_dom_sf"/>
</dbReference>
<keyword evidence="2" id="KW-0540">Nuclease</keyword>
<dbReference type="Gene3D" id="3.90.320.10">
    <property type="match status" value="1"/>
</dbReference>
<keyword evidence="6 15" id="KW-0347">Helicase</keyword>
<dbReference type="Pfam" id="PF00580">
    <property type="entry name" value="UvrD-helicase"/>
    <property type="match status" value="1"/>
</dbReference>
<organism evidence="18 19">
    <name type="scientific">Arcanobacterium wilhelmae</name>
    <dbReference type="NCBI Taxonomy" id="1803177"/>
    <lineage>
        <taxon>Bacteria</taxon>
        <taxon>Bacillati</taxon>
        <taxon>Actinomycetota</taxon>
        <taxon>Actinomycetes</taxon>
        <taxon>Actinomycetales</taxon>
        <taxon>Actinomycetaceae</taxon>
        <taxon>Arcanobacterium</taxon>
    </lineage>
</organism>
<evidence type="ECO:0000259" key="17">
    <source>
        <dbReference type="PROSITE" id="PS51217"/>
    </source>
</evidence>
<dbReference type="Gene3D" id="1.10.10.160">
    <property type="match status" value="1"/>
</dbReference>
<dbReference type="PANTHER" id="PTHR11070">
    <property type="entry name" value="UVRD / RECB / PCRA DNA HELICASE FAMILY MEMBER"/>
    <property type="match status" value="1"/>
</dbReference>
<evidence type="ECO:0000313" key="18">
    <source>
        <dbReference type="EMBL" id="MDP9801489.1"/>
    </source>
</evidence>
<evidence type="ECO:0000256" key="12">
    <source>
        <dbReference type="ARBA" id="ARBA00034617"/>
    </source>
</evidence>
<feature type="domain" description="UvrD-like helicase C-terminal" evidence="17">
    <location>
        <begin position="391"/>
        <end position="696"/>
    </location>
</feature>
<dbReference type="RefSeq" id="WP_278059564.1">
    <property type="nucleotide sequence ID" value="NZ_CP121247.1"/>
</dbReference>
<name>A0ABT9NCN5_9ACTO</name>
<dbReference type="Pfam" id="PF13361">
    <property type="entry name" value="UvrD_C"/>
    <property type="match status" value="1"/>
</dbReference>
<evidence type="ECO:0000256" key="6">
    <source>
        <dbReference type="ARBA" id="ARBA00022806"/>
    </source>
</evidence>
<keyword evidence="9" id="KW-0238">DNA-binding</keyword>
<comment type="caution">
    <text evidence="18">The sequence shown here is derived from an EMBL/GenBank/DDBJ whole genome shotgun (WGS) entry which is preliminary data.</text>
</comment>
<dbReference type="PROSITE" id="PS51198">
    <property type="entry name" value="UVRD_HELICASE_ATP_BIND"/>
    <property type="match status" value="1"/>
</dbReference>
<evidence type="ECO:0000256" key="13">
    <source>
        <dbReference type="ARBA" id="ARBA00034808"/>
    </source>
</evidence>
<dbReference type="EC" id="5.6.2.4" evidence="13"/>
<evidence type="ECO:0000256" key="15">
    <source>
        <dbReference type="PROSITE-ProRule" id="PRU00560"/>
    </source>
</evidence>
<keyword evidence="4" id="KW-0227">DNA damage</keyword>
<feature type="binding site" evidence="15">
    <location>
        <begin position="35"/>
        <end position="42"/>
    </location>
    <ligand>
        <name>ATP</name>
        <dbReference type="ChEBI" id="CHEBI:30616"/>
    </ligand>
</feature>
<keyword evidence="5 15" id="KW-0378">Hydrolase</keyword>
<evidence type="ECO:0000256" key="1">
    <source>
        <dbReference type="ARBA" id="ARBA00009922"/>
    </source>
</evidence>
<keyword evidence="7" id="KW-0269">Exonuclease</keyword>
<evidence type="ECO:0000256" key="14">
    <source>
        <dbReference type="ARBA" id="ARBA00048988"/>
    </source>
</evidence>
<evidence type="ECO:0000256" key="9">
    <source>
        <dbReference type="ARBA" id="ARBA00023125"/>
    </source>
</evidence>
<keyword evidence="8 15" id="KW-0067">ATP-binding</keyword>